<dbReference type="InterPro" id="IPR016215">
    <property type="entry name" value="NTA_MOA"/>
</dbReference>
<dbReference type="Gene3D" id="3.20.20.30">
    <property type="entry name" value="Luciferase-like domain"/>
    <property type="match status" value="1"/>
</dbReference>
<proteinExistence type="inferred from homology"/>
<dbReference type="CDD" id="cd01095">
    <property type="entry name" value="Nitrilotriacetate_monoxgenase"/>
    <property type="match status" value="1"/>
</dbReference>
<dbReference type="NCBIfam" id="TIGR03860">
    <property type="entry name" value="FMN_nitrolo"/>
    <property type="match status" value="1"/>
</dbReference>
<keyword evidence="2 6" id="KW-0288">FMN</keyword>
<dbReference type="RefSeq" id="WP_120704965.1">
    <property type="nucleotide sequence ID" value="NZ_CP032694.1"/>
</dbReference>
<dbReference type="EMBL" id="CP032694">
    <property type="protein sequence ID" value="AYG59969.1"/>
    <property type="molecule type" value="Genomic_DNA"/>
</dbReference>
<feature type="binding site" evidence="6">
    <location>
        <position position="224"/>
    </location>
    <ligand>
        <name>FMN</name>
        <dbReference type="ChEBI" id="CHEBI:58210"/>
    </ligand>
</feature>
<dbReference type="GO" id="GO:0016705">
    <property type="term" value="F:oxidoreductase activity, acting on paired donors, with incorporation or reduction of molecular oxygen"/>
    <property type="evidence" value="ECO:0007669"/>
    <property type="project" value="InterPro"/>
</dbReference>
<evidence type="ECO:0000256" key="1">
    <source>
        <dbReference type="ARBA" id="ARBA00022630"/>
    </source>
</evidence>
<evidence type="ECO:0000313" key="9">
    <source>
        <dbReference type="Proteomes" id="UP000282195"/>
    </source>
</evidence>
<keyword evidence="3" id="KW-0560">Oxidoreductase</keyword>
<dbReference type="PIRSF" id="PIRSF000337">
    <property type="entry name" value="NTA_MOA"/>
    <property type="match status" value="1"/>
</dbReference>
<evidence type="ECO:0000256" key="5">
    <source>
        <dbReference type="ARBA" id="ARBA00033748"/>
    </source>
</evidence>
<organism evidence="8 9">
    <name type="scientific">Rhizobium jaguaris</name>
    <dbReference type="NCBI Taxonomy" id="1312183"/>
    <lineage>
        <taxon>Bacteria</taxon>
        <taxon>Pseudomonadati</taxon>
        <taxon>Pseudomonadota</taxon>
        <taxon>Alphaproteobacteria</taxon>
        <taxon>Hyphomicrobiales</taxon>
        <taxon>Rhizobiaceae</taxon>
        <taxon>Rhizobium/Agrobacterium group</taxon>
        <taxon>Rhizobium</taxon>
    </lineage>
</organism>
<evidence type="ECO:0000256" key="6">
    <source>
        <dbReference type="PIRSR" id="PIRSR000337-1"/>
    </source>
</evidence>
<dbReference type="OrthoDB" id="9779442at2"/>
<name>A0A387FNB9_9HYPH</name>
<dbReference type="Pfam" id="PF00296">
    <property type="entry name" value="Bac_luciferase"/>
    <property type="match status" value="1"/>
</dbReference>
<reference evidence="8 9" key="1">
    <citation type="submission" date="2018-10" db="EMBL/GenBank/DDBJ databases">
        <title>Rhizobium etli, R. leguminosarum and a new Rhizobium genospecies from Phaseolus dumosus.</title>
        <authorList>
            <person name="Ramirez-Puebla S.T."/>
            <person name="Rogel-Hernandez M.A."/>
            <person name="Guerrero G."/>
            <person name="Ormeno-Orrillo E."/>
            <person name="Martinez-Romero J.C."/>
            <person name="Negrete-Yankelevich S."/>
            <person name="Martinez-Romero E."/>
        </authorList>
    </citation>
    <scope>NUCLEOTIDE SEQUENCE [LARGE SCALE GENOMIC DNA]</scope>
    <source>
        <strain evidence="8 9">CCGE525</strain>
    </source>
</reference>
<evidence type="ECO:0000256" key="3">
    <source>
        <dbReference type="ARBA" id="ARBA00023002"/>
    </source>
</evidence>
<dbReference type="GO" id="GO:0004497">
    <property type="term" value="F:monooxygenase activity"/>
    <property type="evidence" value="ECO:0007669"/>
    <property type="project" value="UniProtKB-KW"/>
</dbReference>
<gene>
    <name evidence="8" type="ORF">CCGE525_14985</name>
</gene>
<dbReference type="AlphaFoldDB" id="A0A387FNB9"/>
<feature type="binding site" evidence="6">
    <location>
        <position position="223"/>
    </location>
    <ligand>
        <name>FMN</name>
        <dbReference type="ChEBI" id="CHEBI:58210"/>
    </ligand>
</feature>
<evidence type="ECO:0000256" key="2">
    <source>
        <dbReference type="ARBA" id="ARBA00022643"/>
    </source>
</evidence>
<accession>A0A387FNB9</accession>
<feature type="binding site" evidence="6">
    <location>
        <position position="149"/>
    </location>
    <ligand>
        <name>FMN</name>
        <dbReference type="ChEBI" id="CHEBI:58210"/>
    </ligand>
</feature>
<dbReference type="KEGG" id="rjg:CCGE525_14985"/>
<dbReference type="PANTHER" id="PTHR30011:SF16">
    <property type="entry name" value="C2H2 FINGER DOMAIN TRANSCRIPTION FACTOR (EUROFUNG)-RELATED"/>
    <property type="match status" value="1"/>
</dbReference>
<dbReference type="Proteomes" id="UP000282195">
    <property type="component" value="Chromosome"/>
</dbReference>
<dbReference type="PANTHER" id="PTHR30011">
    <property type="entry name" value="ALKANESULFONATE MONOOXYGENASE-RELATED"/>
    <property type="match status" value="1"/>
</dbReference>
<keyword evidence="9" id="KW-1185">Reference proteome</keyword>
<evidence type="ECO:0000259" key="7">
    <source>
        <dbReference type="Pfam" id="PF00296"/>
    </source>
</evidence>
<dbReference type="InterPro" id="IPR051260">
    <property type="entry name" value="Diverse_substr_monoxygenases"/>
</dbReference>
<keyword evidence="4" id="KW-0503">Monooxygenase</keyword>
<dbReference type="InterPro" id="IPR036661">
    <property type="entry name" value="Luciferase-like_sf"/>
</dbReference>
<feature type="binding site" evidence="6">
    <location>
        <position position="99"/>
    </location>
    <ligand>
        <name>FMN</name>
        <dbReference type="ChEBI" id="CHEBI:58210"/>
    </ligand>
</feature>
<feature type="binding site" evidence="6">
    <location>
        <position position="58"/>
    </location>
    <ligand>
        <name>FMN</name>
        <dbReference type="ChEBI" id="CHEBI:58210"/>
    </ligand>
</feature>
<evidence type="ECO:0000313" key="8">
    <source>
        <dbReference type="EMBL" id="AYG59969.1"/>
    </source>
</evidence>
<keyword evidence="1 6" id="KW-0285">Flavoprotein</keyword>
<feature type="domain" description="Luciferase-like" evidence="7">
    <location>
        <begin position="26"/>
        <end position="386"/>
    </location>
</feature>
<dbReference type="InterPro" id="IPR011251">
    <property type="entry name" value="Luciferase-like_dom"/>
</dbReference>
<protein>
    <submittedName>
        <fullName evidence="8">LLM class flavin-dependent oxidoreductase</fullName>
    </submittedName>
</protein>
<feature type="binding site" evidence="6">
    <location>
        <position position="153"/>
    </location>
    <ligand>
        <name>FMN</name>
        <dbReference type="ChEBI" id="CHEBI:58210"/>
    </ligand>
</feature>
<dbReference type="SUPFAM" id="SSF51679">
    <property type="entry name" value="Bacterial luciferase-like"/>
    <property type="match status" value="1"/>
</dbReference>
<evidence type="ECO:0000256" key="4">
    <source>
        <dbReference type="ARBA" id="ARBA00023033"/>
    </source>
</evidence>
<comment type="similarity">
    <text evidence="5">Belongs to the NtaA/SnaA/DszA monooxygenase family.</text>
</comment>
<sequence>MSSGYMILSAFFFNPQGDHRMSWRYPEAPTTEIFDLSFYQKLATAAEDARLDAIFIADHVAIWDILPSGLAHFANPRLEPITLLSALSAVTKNIGLISTISSSYWEPYNVARQVASLDHLSSGRASWNLVTSAMPEEAMNYGRDGNAEHATRYQRAHEFISIVKRLWDSWEDGSMLFDKASGDFADVEKVHSLKFEGEHFKVRGPLNVPRPPQGHPVVVQAGSSDDGKNFATQHADLHFAILKSKEEGAAYRADIDRRLAARGRAPESFKVLPGILPVVAKSRSEALERQAFLETYIPDRMQLDLLSSWSGMDLSGYSPDDQMPKLPDDATYNGGRTALDRVRKMAETGATIREIATTLANTGAVPTIAGTAIEVADQLEEWFVSGAADGFNLMFPLLPGDWLIFCREVVPELQRRGLFRTEYEAGTFRDRLRLKKPTNLFDSSDK</sequence>